<feature type="compositionally biased region" description="Acidic residues" evidence="1">
    <location>
        <begin position="309"/>
        <end position="325"/>
    </location>
</feature>
<feature type="compositionally biased region" description="Polar residues" evidence="1">
    <location>
        <begin position="222"/>
        <end position="247"/>
    </location>
</feature>
<evidence type="ECO:0000313" key="2">
    <source>
        <dbReference type="EMBL" id="KLO05282.1"/>
    </source>
</evidence>
<evidence type="ECO:0000313" key="3">
    <source>
        <dbReference type="Proteomes" id="UP000053477"/>
    </source>
</evidence>
<feature type="region of interest" description="Disordered" evidence="1">
    <location>
        <begin position="183"/>
        <end position="371"/>
    </location>
</feature>
<feature type="compositionally biased region" description="Low complexity" evidence="1">
    <location>
        <begin position="198"/>
        <end position="207"/>
    </location>
</feature>
<gene>
    <name evidence="2" type="ORF">SCHPADRAFT_1002984</name>
</gene>
<name>A0A0H2R1S7_9AGAM</name>
<evidence type="ECO:0000256" key="1">
    <source>
        <dbReference type="SAM" id="MobiDB-lite"/>
    </source>
</evidence>
<proteinExistence type="predicted"/>
<feature type="compositionally biased region" description="Basic and acidic residues" evidence="1">
    <location>
        <begin position="271"/>
        <end position="282"/>
    </location>
</feature>
<dbReference type="EMBL" id="KQ086332">
    <property type="protein sequence ID" value="KLO05282.1"/>
    <property type="molecule type" value="Genomic_DNA"/>
</dbReference>
<organism evidence="2 3">
    <name type="scientific">Schizopora paradoxa</name>
    <dbReference type="NCBI Taxonomy" id="27342"/>
    <lineage>
        <taxon>Eukaryota</taxon>
        <taxon>Fungi</taxon>
        <taxon>Dikarya</taxon>
        <taxon>Basidiomycota</taxon>
        <taxon>Agaricomycotina</taxon>
        <taxon>Agaricomycetes</taxon>
        <taxon>Hymenochaetales</taxon>
        <taxon>Schizoporaceae</taxon>
        <taxon>Schizopora</taxon>
    </lineage>
</organism>
<accession>A0A0H2R1S7</accession>
<protein>
    <submittedName>
        <fullName evidence="2">Uncharacterized protein</fullName>
    </submittedName>
</protein>
<reference evidence="2 3" key="1">
    <citation type="submission" date="2015-04" db="EMBL/GenBank/DDBJ databases">
        <title>Complete genome sequence of Schizopora paradoxa KUC8140, a cosmopolitan wood degrader in East Asia.</title>
        <authorList>
            <consortium name="DOE Joint Genome Institute"/>
            <person name="Min B."/>
            <person name="Park H."/>
            <person name="Jang Y."/>
            <person name="Kim J.-J."/>
            <person name="Kim K.H."/>
            <person name="Pangilinan J."/>
            <person name="Lipzen A."/>
            <person name="Riley R."/>
            <person name="Grigoriev I.V."/>
            <person name="Spatafora J.W."/>
            <person name="Choi I.-G."/>
        </authorList>
    </citation>
    <scope>NUCLEOTIDE SEQUENCE [LARGE SCALE GENOMIC DNA]</scope>
    <source>
        <strain evidence="2 3">KUC8140</strain>
    </source>
</reference>
<dbReference type="InParanoid" id="A0A0H2R1S7"/>
<feature type="compositionally biased region" description="Basic residues" evidence="1">
    <location>
        <begin position="343"/>
        <end position="353"/>
    </location>
</feature>
<feature type="compositionally biased region" description="Basic and acidic residues" evidence="1">
    <location>
        <begin position="330"/>
        <end position="342"/>
    </location>
</feature>
<sequence>METTELQKCFLDTITEIFIDHVGFEGIVEAYLGVLRLFLGSEKSYLPFLTEESLESHLAWFKSYPTVDIDRLATLLHKFIAKMPFNRGPQVNWIQFLSPQMESRMEFVVELGADGFGLAVVLFIIMNNVTQEDLCSSSNSSIKLPLSMLQYGMESVLSYYASMEIKPPTTKWNTPTIVSSSISSRTPVANKLPTPPWVGASSSRSVVAGGGREQDPRASVPPHSNANLSRTTSPAVQQMTPPSTTHNIAGGSQVDTPTSHSTAPLLVLHPSRRDGKGKDSATRKRGRPSATPSNVQPNAGPSNVREKSNEEEEDEEDEIEEDDGGQESNPEGHDNHTLERSQRPTKKARKKMRLSPESKAERANEKIEKEL</sequence>
<dbReference type="AlphaFoldDB" id="A0A0H2R1S7"/>
<feature type="compositionally biased region" description="Polar residues" evidence="1">
    <location>
        <begin position="290"/>
        <end position="301"/>
    </location>
</feature>
<feature type="compositionally biased region" description="Basic and acidic residues" evidence="1">
    <location>
        <begin position="354"/>
        <end position="371"/>
    </location>
</feature>
<keyword evidence="3" id="KW-1185">Reference proteome</keyword>
<feature type="non-terminal residue" evidence="2">
    <location>
        <position position="371"/>
    </location>
</feature>
<feature type="compositionally biased region" description="Polar residues" evidence="1">
    <location>
        <begin position="253"/>
        <end position="262"/>
    </location>
</feature>
<dbReference type="Proteomes" id="UP000053477">
    <property type="component" value="Unassembled WGS sequence"/>
</dbReference>